<accession>A0A0A8Y665</accession>
<reference evidence="1" key="2">
    <citation type="journal article" date="2015" name="Data Brief">
        <title>Shoot transcriptome of the giant reed, Arundo donax.</title>
        <authorList>
            <person name="Barrero R.A."/>
            <person name="Guerrero F.D."/>
            <person name="Moolhuijzen P."/>
            <person name="Goolsby J.A."/>
            <person name="Tidwell J."/>
            <person name="Bellgard S.E."/>
            <person name="Bellgard M.I."/>
        </authorList>
    </citation>
    <scope>NUCLEOTIDE SEQUENCE</scope>
    <source>
        <tissue evidence="1">Shoot tissue taken approximately 20 cm above the soil surface</tissue>
    </source>
</reference>
<reference evidence="1" key="1">
    <citation type="submission" date="2014-09" db="EMBL/GenBank/DDBJ databases">
        <authorList>
            <person name="Magalhaes I.L.F."/>
            <person name="Oliveira U."/>
            <person name="Santos F.R."/>
            <person name="Vidigal T.H.D.A."/>
            <person name="Brescovit A.D."/>
            <person name="Santos A.J."/>
        </authorList>
    </citation>
    <scope>NUCLEOTIDE SEQUENCE</scope>
    <source>
        <tissue evidence="1">Shoot tissue taken approximately 20 cm above the soil surface</tissue>
    </source>
</reference>
<evidence type="ECO:0000313" key="1">
    <source>
        <dbReference type="EMBL" id="JAD20483.1"/>
    </source>
</evidence>
<proteinExistence type="predicted"/>
<name>A0A0A8Y665_ARUDO</name>
<protein>
    <submittedName>
        <fullName evidence="1">Uncharacterized protein</fullName>
    </submittedName>
</protein>
<organism evidence="1">
    <name type="scientific">Arundo donax</name>
    <name type="common">Giant reed</name>
    <name type="synonym">Donax arundinaceus</name>
    <dbReference type="NCBI Taxonomy" id="35708"/>
    <lineage>
        <taxon>Eukaryota</taxon>
        <taxon>Viridiplantae</taxon>
        <taxon>Streptophyta</taxon>
        <taxon>Embryophyta</taxon>
        <taxon>Tracheophyta</taxon>
        <taxon>Spermatophyta</taxon>
        <taxon>Magnoliopsida</taxon>
        <taxon>Liliopsida</taxon>
        <taxon>Poales</taxon>
        <taxon>Poaceae</taxon>
        <taxon>PACMAD clade</taxon>
        <taxon>Arundinoideae</taxon>
        <taxon>Arundineae</taxon>
        <taxon>Arundo</taxon>
    </lineage>
</organism>
<sequence>MEPHVLFINFSFQNKRKYNILTIEEQRKIIHLQITSLSLMRLL</sequence>
<dbReference type="EMBL" id="GBRH01277412">
    <property type="protein sequence ID" value="JAD20483.1"/>
    <property type="molecule type" value="Transcribed_RNA"/>
</dbReference>
<dbReference type="AlphaFoldDB" id="A0A0A8Y665"/>